<sequence>MNMQPPPFGKNGDIEAGNSQLYPNMLVNPQLRWAFIRKVYVILSLQLLLTGCCCRRRRCGSPYCRIHCFDYGWISYLYCSGHLAIYNFVSFVFLSKETSCELIAPWFVHNFHFVHARASMLVQEWRGYIGGSNSDCCGGRKSYALHLLGSKKRA</sequence>
<dbReference type="EMBL" id="CM010716">
    <property type="protein sequence ID" value="RZC48934.1"/>
    <property type="molecule type" value="Genomic_DNA"/>
</dbReference>
<dbReference type="Gramene" id="RZC48934">
    <property type="protein sequence ID" value="RZC48934"/>
    <property type="gene ID" value="C5167_017363"/>
</dbReference>
<keyword evidence="2" id="KW-1185">Reference proteome</keyword>
<gene>
    <name evidence="1" type="ORF">C5167_017363</name>
</gene>
<name>A0A4Y7IJ80_PAPSO</name>
<proteinExistence type="predicted"/>
<dbReference type="Proteomes" id="UP000316621">
    <property type="component" value="Chromosome 2"/>
</dbReference>
<reference evidence="1 2" key="1">
    <citation type="journal article" date="2018" name="Science">
        <title>The opium poppy genome and morphinan production.</title>
        <authorList>
            <person name="Guo L."/>
            <person name="Winzer T."/>
            <person name="Yang X."/>
            <person name="Li Y."/>
            <person name="Ning Z."/>
            <person name="He Z."/>
            <person name="Teodor R."/>
            <person name="Lu Y."/>
            <person name="Bowser T.A."/>
            <person name="Graham I.A."/>
            <person name="Ye K."/>
        </authorList>
    </citation>
    <scope>NUCLEOTIDE SEQUENCE [LARGE SCALE GENOMIC DNA]</scope>
    <source>
        <strain evidence="2">cv. HN1</strain>
        <tissue evidence="1">Leaves</tissue>
    </source>
</reference>
<organism evidence="1 2">
    <name type="scientific">Papaver somniferum</name>
    <name type="common">Opium poppy</name>
    <dbReference type="NCBI Taxonomy" id="3469"/>
    <lineage>
        <taxon>Eukaryota</taxon>
        <taxon>Viridiplantae</taxon>
        <taxon>Streptophyta</taxon>
        <taxon>Embryophyta</taxon>
        <taxon>Tracheophyta</taxon>
        <taxon>Spermatophyta</taxon>
        <taxon>Magnoliopsida</taxon>
        <taxon>Ranunculales</taxon>
        <taxon>Papaveraceae</taxon>
        <taxon>Papaveroideae</taxon>
        <taxon>Papaver</taxon>
    </lineage>
</organism>
<protein>
    <submittedName>
        <fullName evidence="1">Uncharacterized protein</fullName>
    </submittedName>
</protein>
<evidence type="ECO:0000313" key="2">
    <source>
        <dbReference type="Proteomes" id="UP000316621"/>
    </source>
</evidence>
<dbReference type="AlphaFoldDB" id="A0A4Y7IJ80"/>
<evidence type="ECO:0000313" key="1">
    <source>
        <dbReference type="EMBL" id="RZC48934.1"/>
    </source>
</evidence>
<accession>A0A4Y7IJ80</accession>